<evidence type="ECO:0000313" key="1">
    <source>
        <dbReference type="EMBL" id="GKX56647.1"/>
    </source>
</evidence>
<comment type="caution">
    <text evidence="1">The sequence shown here is derived from an EMBL/GenBank/DDBJ whole genome shotgun (WGS) entry which is preliminary data.</text>
</comment>
<name>A0AAV5N4G7_9GAMM</name>
<keyword evidence="2" id="KW-1185">Reference proteome</keyword>
<evidence type="ECO:0000313" key="2">
    <source>
        <dbReference type="Proteomes" id="UP001058124"/>
    </source>
</evidence>
<proteinExistence type="predicted"/>
<reference evidence="1" key="1">
    <citation type="submission" date="2022-06" db="EMBL/GenBank/DDBJ databases">
        <title>Draft genome sequences of Leminorella grimontii str. JCM5902.</title>
        <authorList>
            <person name="Wakabayashi Y."/>
            <person name="Kojima K."/>
        </authorList>
    </citation>
    <scope>NUCLEOTIDE SEQUENCE</scope>
    <source>
        <strain evidence="1">JCM 5902</strain>
    </source>
</reference>
<gene>
    <name evidence="1" type="ORF">SOASR030_27590</name>
</gene>
<dbReference type="EMBL" id="BRLH01000007">
    <property type="protein sequence ID" value="GKX56647.1"/>
    <property type="molecule type" value="Genomic_DNA"/>
</dbReference>
<dbReference type="AlphaFoldDB" id="A0AAV5N4G7"/>
<sequence>MGNSRPIQRKGADDDGYTLCIPLSSIERIYGPGNFDASEEDIAQAVWDSGGSCGGVNYEMDIDSSHENPWFHSLLLTVKGLSPDEFGALRERMVGLKLLEEASQPMAPEGNKRGRKKR</sequence>
<dbReference type="RefSeq" id="WP_027276081.1">
    <property type="nucleotide sequence ID" value="NZ_BRLH01000007.1"/>
</dbReference>
<accession>A0AAV5N4G7</accession>
<organism evidence="1 2">
    <name type="scientific">Leminorella grimontii</name>
    <dbReference type="NCBI Taxonomy" id="82981"/>
    <lineage>
        <taxon>Bacteria</taxon>
        <taxon>Pseudomonadati</taxon>
        <taxon>Pseudomonadota</taxon>
        <taxon>Gammaproteobacteria</taxon>
        <taxon>Enterobacterales</taxon>
        <taxon>Budviciaceae</taxon>
        <taxon>Leminorella</taxon>
    </lineage>
</organism>
<protein>
    <submittedName>
        <fullName evidence="1">Uncharacterized protein</fullName>
    </submittedName>
</protein>
<dbReference type="Proteomes" id="UP001058124">
    <property type="component" value="Unassembled WGS sequence"/>
</dbReference>